<proteinExistence type="predicted"/>
<feature type="compositionally biased region" description="Acidic residues" evidence="2">
    <location>
        <begin position="915"/>
        <end position="924"/>
    </location>
</feature>
<evidence type="ECO:0000256" key="2">
    <source>
        <dbReference type="SAM" id="MobiDB-lite"/>
    </source>
</evidence>
<evidence type="ECO:0000313" key="3">
    <source>
        <dbReference type="EMBL" id="CEM24221.1"/>
    </source>
</evidence>
<dbReference type="AlphaFoldDB" id="A0A0G4G7D3"/>
<feature type="compositionally biased region" description="Basic and acidic residues" evidence="2">
    <location>
        <begin position="287"/>
        <end position="299"/>
    </location>
</feature>
<evidence type="ECO:0000256" key="1">
    <source>
        <dbReference type="SAM" id="Coils"/>
    </source>
</evidence>
<feature type="compositionally biased region" description="Low complexity" evidence="2">
    <location>
        <begin position="122"/>
        <end position="140"/>
    </location>
</feature>
<feature type="compositionally biased region" description="Basic and acidic residues" evidence="2">
    <location>
        <begin position="529"/>
        <end position="562"/>
    </location>
</feature>
<feature type="region of interest" description="Disordered" evidence="2">
    <location>
        <begin position="659"/>
        <end position="743"/>
    </location>
</feature>
<reference evidence="3" key="1">
    <citation type="submission" date="2014-11" db="EMBL/GenBank/DDBJ databases">
        <authorList>
            <person name="Otto D Thomas"/>
            <person name="Naeem Raeece"/>
        </authorList>
    </citation>
    <scope>NUCLEOTIDE SEQUENCE</scope>
</reference>
<feature type="non-terminal residue" evidence="3">
    <location>
        <position position="1254"/>
    </location>
</feature>
<gene>
    <name evidence="3" type="ORF">Cvel_20518</name>
</gene>
<feature type="compositionally biased region" description="Polar residues" evidence="2">
    <location>
        <begin position="183"/>
        <end position="192"/>
    </location>
</feature>
<feature type="region of interest" description="Disordered" evidence="2">
    <location>
        <begin position="819"/>
        <end position="1129"/>
    </location>
</feature>
<feature type="compositionally biased region" description="Basic and acidic residues" evidence="2">
    <location>
        <begin position="1232"/>
        <end position="1254"/>
    </location>
</feature>
<feature type="region of interest" description="Disordered" evidence="2">
    <location>
        <begin position="1"/>
        <end position="73"/>
    </location>
</feature>
<feature type="compositionally biased region" description="Low complexity" evidence="2">
    <location>
        <begin position="571"/>
        <end position="592"/>
    </location>
</feature>
<feature type="compositionally biased region" description="Low complexity" evidence="2">
    <location>
        <begin position="699"/>
        <end position="710"/>
    </location>
</feature>
<accession>A0A0G4G7D3</accession>
<feature type="compositionally biased region" description="Polar residues" evidence="2">
    <location>
        <begin position="947"/>
        <end position="958"/>
    </location>
</feature>
<keyword evidence="1" id="KW-0175">Coiled coil</keyword>
<feature type="compositionally biased region" description="Low complexity" evidence="2">
    <location>
        <begin position="1065"/>
        <end position="1074"/>
    </location>
</feature>
<feature type="region of interest" description="Disordered" evidence="2">
    <location>
        <begin position="1184"/>
        <end position="1254"/>
    </location>
</feature>
<feature type="coiled-coil region" evidence="1">
    <location>
        <begin position="1153"/>
        <end position="1180"/>
    </location>
</feature>
<feature type="region of interest" description="Disordered" evidence="2">
    <location>
        <begin position="122"/>
        <end position="160"/>
    </location>
</feature>
<feature type="compositionally biased region" description="Basic and acidic residues" evidence="2">
    <location>
        <begin position="819"/>
        <end position="832"/>
    </location>
</feature>
<feature type="compositionally biased region" description="Low complexity" evidence="2">
    <location>
        <begin position="666"/>
        <end position="675"/>
    </location>
</feature>
<feature type="compositionally biased region" description="Basic and acidic residues" evidence="2">
    <location>
        <begin position="937"/>
        <end position="946"/>
    </location>
</feature>
<dbReference type="EMBL" id="CDMZ01000934">
    <property type="protein sequence ID" value="CEM24221.1"/>
    <property type="molecule type" value="Genomic_DNA"/>
</dbReference>
<feature type="compositionally biased region" description="Basic and acidic residues" evidence="2">
    <location>
        <begin position="379"/>
        <end position="392"/>
    </location>
</feature>
<feature type="region of interest" description="Disordered" evidence="2">
    <location>
        <begin position="473"/>
        <end position="502"/>
    </location>
</feature>
<feature type="compositionally biased region" description="Polar residues" evidence="2">
    <location>
        <begin position="39"/>
        <end position="53"/>
    </location>
</feature>
<feature type="compositionally biased region" description="Polar residues" evidence="2">
    <location>
        <begin position="875"/>
        <end position="894"/>
    </location>
</feature>
<protein>
    <submittedName>
        <fullName evidence="3">Uncharacterized protein</fullName>
    </submittedName>
</protein>
<feature type="compositionally biased region" description="Low complexity" evidence="2">
    <location>
        <begin position="1086"/>
        <end position="1102"/>
    </location>
</feature>
<name>A0A0G4G7D3_9ALVE</name>
<organism evidence="3">
    <name type="scientific">Chromera velia CCMP2878</name>
    <dbReference type="NCBI Taxonomy" id="1169474"/>
    <lineage>
        <taxon>Eukaryota</taxon>
        <taxon>Sar</taxon>
        <taxon>Alveolata</taxon>
        <taxon>Colpodellida</taxon>
        <taxon>Chromeraceae</taxon>
        <taxon>Chromera</taxon>
    </lineage>
</organism>
<feature type="compositionally biased region" description="Basic and acidic residues" evidence="2">
    <location>
        <begin position="895"/>
        <end position="914"/>
    </location>
</feature>
<feature type="region of interest" description="Disordered" evidence="2">
    <location>
        <begin position="529"/>
        <end position="597"/>
    </location>
</feature>
<feature type="compositionally biased region" description="Basic and acidic residues" evidence="2">
    <location>
        <begin position="9"/>
        <end position="21"/>
    </location>
</feature>
<feature type="compositionally biased region" description="Polar residues" evidence="2">
    <location>
        <begin position="210"/>
        <end position="221"/>
    </location>
</feature>
<feature type="compositionally biased region" description="Polar residues" evidence="2">
    <location>
        <begin position="1009"/>
        <end position="1022"/>
    </location>
</feature>
<feature type="compositionally biased region" description="Basic and acidic residues" evidence="2">
    <location>
        <begin position="142"/>
        <end position="160"/>
    </location>
</feature>
<feature type="compositionally biased region" description="Basic and acidic residues" evidence="2">
    <location>
        <begin position="844"/>
        <end position="853"/>
    </location>
</feature>
<feature type="region of interest" description="Disordered" evidence="2">
    <location>
        <begin position="176"/>
        <end position="402"/>
    </location>
</feature>
<sequence>MNSSWAKSLRTEPRTHIDVETGGRGGRPRSGTMGMSRVSRAQSYPSPISSSWQCPPVAEKRKEDSHDFSSDASCQWVTPESAILLSEKGGVPQPCGLHTARRALKRVTSVAEWLSLPLSVSCASSSSSSSAAAISNPISSGKSEERTQTGETPDSRDREKILPFPVPSLLHDQAESAIPKSPPSTNAQSIQRKSSRGAFCRTQEGDGNGQRRTGTQILQASHETERSRSQSQSWGPGKQNHPKGVQALKGGLTGMPGPPQHETHSLQFTRGRGIGPAPAPAFLLGERVQHEEDKPEESRQRHHPQVGGGKGEKKADSGGALASCRLRKVPPMTAGRSPYKVDRSSAPPGARVLPCPRPSSSSFSSFPLALTRQDPLRGAGEEGKARGLREGELNDETEKEGEGVSFKVSVCLPENQPQPLPVAVSPAENLEETGNSCVAVSSAENLEETGGNSCVAVSPAENLEETCNSWVAVSSAETETESAQRSRGACEGEGEGEGGRGELVLEPLSSSFSGAPSEVSSVIWLRTEKEKEREERGFASEHTQCVEKREKVEQEKKEREEVGSSAALLTAFSVSSSPPLSTSSACSHSCAPEGPLRPPTEAPLHWLAGAPSHVPTCGAAEGPGAFLRAVDSVSRSLRTWLLEEGDPDLTRLVGQFKEGGRGLSGSGSVRQLSGVPSFSRLRQRLRHPPDADADEEARSAAAVPLSASLPPHYPISRNVVRSDRKQQELGGKMPPRRSADSFPFGVCSGSVTGGDLDSLSDEKNHCRFVHHGGVSVDELNHGSLSVHGDFDSDLGGSFPFVSATAEEAGDPILPCRREEKEGHAERENDRTVVGKGQTSLGAPSRDRGREKIRMSAPSPSFLFTPARRVSDCTRDSSVSPVSGLSFDFTSSQRDTPTECRKTRQEEGRKGGEKDESGEEEEDEEGKEKGWTFLCESVHSRERRIEKSSGTAETDSNAAAATRGIRSSSRNRDEGETLHGREEKKDDGCLDIHERKNHSLPVFPFCAPPQQKSDLQSPSSTSHCPPDASSLRCAVPQPPPPAAAAGGTATARGLSVTQHRHGYRRSPSVSGSSSSLLRPTVASSSRSLTAARGGGSLSLSRTPSLPPAGGVGGLGGLRSKSTEAVSSRKADEIQRVLHSLQEDARLLGAALRAVREKEGVLAEQESALAEKEEVLQSLLLTVSAVAPASSPSPPPSSVGRGRRKPNLKGTAALRASDPGCVWPTDAGGKRIRKGGDAAKFRNGRGEREIEHTDHV</sequence>
<feature type="compositionally biased region" description="Basic and acidic residues" evidence="2">
    <location>
        <begin position="969"/>
        <end position="993"/>
    </location>
</feature>
<feature type="compositionally biased region" description="Basic and acidic residues" evidence="2">
    <location>
        <begin position="58"/>
        <end position="69"/>
    </location>
</feature>